<feature type="non-terminal residue" evidence="4">
    <location>
        <position position="1"/>
    </location>
</feature>
<evidence type="ECO:0000256" key="3">
    <source>
        <dbReference type="ARBA" id="ARBA00023002"/>
    </source>
</evidence>
<evidence type="ECO:0000313" key="5">
    <source>
        <dbReference type="Proteomes" id="UP000585665"/>
    </source>
</evidence>
<sequence length="144" mass="15675">DRWTRVGTLQDAATALGPEPRRVFLTTGRKDLAAFRATPGHHYILRSIDPPDDTELPPDCTVLLARPPFDHDAEARLMRDHAVQVLVTKNAGADATRAKLDAARTLGLPVVMVDRPILPPAETVADVDGALTWLAAHGFTRRSV</sequence>
<comment type="pathway">
    <text evidence="1">Cofactor biosynthesis; adenosylcobalamin biosynthesis.</text>
</comment>
<dbReference type="InterPro" id="IPR003723">
    <property type="entry name" value="Precorrin-6x_reduct"/>
</dbReference>
<accession>A0A850PCJ5</accession>
<protein>
    <submittedName>
        <fullName evidence="4">Precorrin-6A/cobalt-precorrin-6A reductase</fullName>
    </submittedName>
</protein>
<keyword evidence="5" id="KW-1185">Reference proteome</keyword>
<proteinExistence type="predicted"/>
<dbReference type="Proteomes" id="UP000585665">
    <property type="component" value="Unassembled WGS sequence"/>
</dbReference>
<keyword evidence="3" id="KW-0560">Oxidoreductase</keyword>
<dbReference type="PANTHER" id="PTHR36925:SF1">
    <property type="entry name" value="COBALT-PRECORRIN-6A REDUCTASE"/>
    <property type="match status" value="1"/>
</dbReference>
<dbReference type="Pfam" id="PF02571">
    <property type="entry name" value="CbiJ"/>
    <property type="match status" value="1"/>
</dbReference>
<keyword evidence="2" id="KW-0169">Cobalamin biosynthesis</keyword>
<dbReference type="AlphaFoldDB" id="A0A850PCJ5"/>
<dbReference type="PANTHER" id="PTHR36925">
    <property type="entry name" value="COBALT-PRECORRIN-6A REDUCTASE"/>
    <property type="match status" value="1"/>
</dbReference>
<evidence type="ECO:0000256" key="1">
    <source>
        <dbReference type="ARBA" id="ARBA00004953"/>
    </source>
</evidence>
<dbReference type="GO" id="GO:0016994">
    <property type="term" value="F:precorrin-6A reductase activity"/>
    <property type="evidence" value="ECO:0007669"/>
    <property type="project" value="InterPro"/>
</dbReference>
<comment type="caution">
    <text evidence="4">The sequence shown here is derived from an EMBL/GenBank/DDBJ whole genome shotgun (WGS) entry which is preliminary data.</text>
</comment>
<reference evidence="4 5" key="1">
    <citation type="submission" date="2020-06" db="EMBL/GenBank/DDBJ databases">
        <title>Description of novel acetic acid bacteria.</title>
        <authorList>
            <person name="Sombolestani A."/>
        </authorList>
    </citation>
    <scope>NUCLEOTIDE SEQUENCE [LARGE SCALE GENOMIC DNA]</scope>
    <source>
        <strain evidence="4 5">LMG 27010</strain>
    </source>
</reference>
<evidence type="ECO:0000313" key="4">
    <source>
        <dbReference type="EMBL" id="NVN42217.1"/>
    </source>
</evidence>
<name>A0A850PCJ5_9PROT</name>
<dbReference type="UniPathway" id="UPA00148"/>
<organism evidence="4 5">
    <name type="scientific">Ameyamaea chiangmaiensis</name>
    <dbReference type="NCBI Taxonomy" id="442969"/>
    <lineage>
        <taxon>Bacteria</taxon>
        <taxon>Pseudomonadati</taxon>
        <taxon>Pseudomonadota</taxon>
        <taxon>Alphaproteobacteria</taxon>
        <taxon>Acetobacterales</taxon>
        <taxon>Acetobacteraceae</taxon>
        <taxon>Ameyamaea</taxon>
    </lineage>
</organism>
<dbReference type="EMBL" id="JABXXR010000329">
    <property type="protein sequence ID" value="NVN42217.1"/>
    <property type="molecule type" value="Genomic_DNA"/>
</dbReference>
<dbReference type="RefSeq" id="WP_176614998.1">
    <property type="nucleotide sequence ID" value="NZ_JABXXR010000329.1"/>
</dbReference>
<dbReference type="PROSITE" id="PS51014">
    <property type="entry name" value="COBK_CBIJ"/>
    <property type="match status" value="1"/>
</dbReference>
<gene>
    <name evidence="4" type="ORF">HUK82_16855</name>
</gene>
<evidence type="ECO:0000256" key="2">
    <source>
        <dbReference type="ARBA" id="ARBA00022573"/>
    </source>
</evidence>
<dbReference type="GO" id="GO:0009236">
    <property type="term" value="P:cobalamin biosynthetic process"/>
    <property type="evidence" value="ECO:0007669"/>
    <property type="project" value="UniProtKB-UniPathway"/>
</dbReference>